<organism evidence="3 4">
    <name type="scientific">Halorubellus litoreus</name>
    <dbReference type="NCBI Taxonomy" id="755308"/>
    <lineage>
        <taxon>Archaea</taxon>
        <taxon>Methanobacteriati</taxon>
        <taxon>Methanobacteriota</taxon>
        <taxon>Stenosarchaea group</taxon>
        <taxon>Halobacteria</taxon>
        <taxon>Halobacteriales</taxon>
        <taxon>Halorubellaceae</taxon>
        <taxon>Halorubellus</taxon>
    </lineage>
</organism>
<proteinExistence type="predicted"/>
<evidence type="ECO:0000313" key="3">
    <source>
        <dbReference type="EMBL" id="MFC6955507.1"/>
    </source>
</evidence>
<dbReference type="EMBL" id="JBHSXN010000006">
    <property type="protein sequence ID" value="MFC6955507.1"/>
    <property type="molecule type" value="Genomic_DNA"/>
</dbReference>
<keyword evidence="1" id="KW-1133">Transmembrane helix</keyword>
<accession>A0ABD5VIX1</accession>
<protein>
    <recommendedName>
        <fullName evidence="2">DUF8006 domain-containing protein</fullName>
    </recommendedName>
</protein>
<comment type="caution">
    <text evidence="3">The sequence shown here is derived from an EMBL/GenBank/DDBJ whole genome shotgun (WGS) entry which is preliminary data.</text>
</comment>
<dbReference type="AlphaFoldDB" id="A0ABD5VIX1"/>
<dbReference type="RefSeq" id="WP_336352425.1">
    <property type="nucleotide sequence ID" value="NZ_JAZAQL010000006.1"/>
</dbReference>
<evidence type="ECO:0000259" key="2">
    <source>
        <dbReference type="Pfam" id="PF26028"/>
    </source>
</evidence>
<feature type="domain" description="DUF8006" evidence="2">
    <location>
        <begin position="4"/>
        <end position="84"/>
    </location>
</feature>
<name>A0ABD5VIX1_9EURY</name>
<reference evidence="3 4" key="1">
    <citation type="journal article" date="2019" name="Int. J. Syst. Evol. Microbiol.">
        <title>The Global Catalogue of Microorganisms (GCM) 10K type strain sequencing project: providing services to taxonomists for standard genome sequencing and annotation.</title>
        <authorList>
            <consortium name="The Broad Institute Genomics Platform"/>
            <consortium name="The Broad Institute Genome Sequencing Center for Infectious Disease"/>
            <person name="Wu L."/>
            <person name="Ma J."/>
        </authorList>
    </citation>
    <scope>NUCLEOTIDE SEQUENCE [LARGE SCALE GENOMIC DNA]</scope>
    <source>
        <strain evidence="3 4">GX26</strain>
    </source>
</reference>
<dbReference type="Proteomes" id="UP001596395">
    <property type="component" value="Unassembled WGS sequence"/>
</dbReference>
<feature type="transmembrane region" description="Helical" evidence="1">
    <location>
        <begin position="41"/>
        <end position="61"/>
    </location>
</feature>
<gene>
    <name evidence="3" type="ORF">ACFQGB_21820</name>
</gene>
<evidence type="ECO:0000313" key="4">
    <source>
        <dbReference type="Proteomes" id="UP001596395"/>
    </source>
</evidence>
<dbReference type="InterPro" id="IPR058319">
    <property type="entry name" value="DUF8006"/>
</dbReference>
<sequence length="85" mass="9119">MMDIALQIVDNFLLQYNVGQALLLLLIVSVLGALPLKSMKLVGLTMVTFGAIFVVTPGSLAPLQYKFLGLGLLFVGPMILVASRK</sequence>
<keyword evidence="1" id="KW-0812">Transmembrane</keyword>
<feature type="transmembrane region" description="Helical" evidence="1">
    <location>
        <begin position="67"/>
        <end position="83"/>
    </location>
</feature>
<keyword evidence="1" id="KW-0472">Membrane</keyword>
<keyword evidence="4" id="KW-1185">Reference proteome</keyword>
<evidence type="ECO:0000256" key="1">
    <source>
        <dbReference type="SAM" id="Phobius"/>
    </source>
</evidence>
<dbReference type="Pfam" id="PF26028">
    <property type="entry name" value="DUF8006"/>
    <property type="match status" value="1"/>
</dbReference>
<feature type="transmembrane region" description="Helical" evidence="1">
    <location>
        <begin position="12"/>
        <end position="34"/>
    </location>
</feature>